<dbReference type="SUPFAM" id="SSF103515">
    <property type="entry name" value="Autotransporter"/>
    <property type="match status" value="1"/>
</dbReference>
<dbReference type="EMBL" id="LT670844">
    <property type="protein sequence ID" value="SHJ24906.1"/>
    <property type="molecule type" value="Genomic_DNA"/>
</dbReference>
<gene>
    <name evidence="3" type="ORF">SAMN05444159_0085</name>
</gene>
<evidence type="ECO:0000256" key="1">
    <source>
        <dbReference type="ARBA" id="ARBA00022729"/>
    </source>
</evidence>
<reference evidence="3 4" key="1">
    <citation type="submission" date="2016-11" db="EMBL/GenBank/DDBJ databases">
        <authorList>
            <person name="Jaros S."/>
            <person name="Januszkiewicz K."/>
            <person name="Wedrychowicz H."/>
        </authorList>
    </citation>
    <scope>NUCLEOTIDE SEQUENCE [LARGE SCALE GENOMIC DNA]</scope>
    <source>
        <strain evidence="3 4">GAS499</strain>
    </source>
</reference>
<evidence type="ECO:0000313" key="3">
    <source>
        <dbReference type="EMBL" id="SHJ24906.1"/>
    </source>
</evidence>
<evidence type="ECO:0000313" key="4">
    <source>
        <dbReference type="Proteomes" id="UP000189935"/>
    </source>
</evidence>
<dbReference type="NCBIfam" id="TIGR02601">
    <property type="entry name" value="autotrns_rpt"/>
    <property type="match status" value="3"/>
</dbReference>
<feature type="region of interest" description="Disordered" evidence="2">
    <location>
        <begin position="977"/>
        <end position="1060"/>
    </location>
</feature>
<accession>A0A1M6HRT3</accession>
<feature type="compositionally biased region" description="Low complexity" evidence="2">
    <location>
        <begin position="985"/>
        <end position="1027"/>
    </location>
</feature>
<dbReference type="Proteomes" id="UP000189935">
    <property type="component" value="Chromosome I"/>
</dbReference>
<dbReference type="InterPro" id="IPR013425">
    <property type="entry name" value="Autotrns_rpt"/>
</dbReference>
<protein>
    <submittedName>
        <fullName evidence="3">Autotransporter-associated beta strand repeat-containing protein</fullName>
    </submittedName>
</protein>
<organism evidence="3 4">
    <name type="scientific">Bradyrhizobium lablabi</name>
    <dbReference type="NCBI Taxonomy" id="722472"/>
    <lineage>
        <taxon>Bacteria</taxon>
        <taxon>Pseudomonadati</taxon>
        <taxon>Pseudomonadota</taxon>
        <taxon>Alphaproteobacteria</taxon>
        <taxon>Hyphomicrobiales</taxon>
        <taxon>Nitrobacteraceae</taxon>
        <taxon>Bradyrhizobium</taxon>
    </lineage>
</organism>
<proteinExistence type="predicted"/>
<dbReference type="InterPro" id="IPR011050">
    <property type="entry name" value="Pectin_lyase_fold/virulence"/>
</dbReference>
<dbReference type="AlphaFoldDB" id="A0A1M6HRT3"/>
<sequence length="1060" mass="99817">MRPRHCSVRQASVRRSAWLSGTMLSGTMLAGAIVIAAAGPACATDFNVGSDAQLRSAIISAASGDRIIFTNSITLAADLPAVQKNVTILGNNNTLSGNNVFRGLFIGAFSGSTQVPVNVAIQDLAITNARASGGGGGGGGGGAGLGGAIFVANLANVTVSNVQLTSNAARGGTAGPAGSGSGGGGGMGGTGGNGVGGVGGGGGGGLGGGANGGNSNIGFPGGIATGANSGGFGGGVGGGNGGANGGGGGVSVGVGGGGGGGVGGGNGNGNGGGGGGFGGGGGGGFGSGPAGGAGGFGGGGGNGIGNGNGGAGGFGGGGGGGGGAGMGGAIFVQSGGSLTLGGPLTVNGNNAIPGSGGNGAGNGSAFGQGVFLDGSGTLTFAPAAAQSQTVSNEIADGAGNGGSGSWTLAKTGTGTLALSATNTYSGGTTVTGGLINFNAVNNFGSGQITLNGGGLQWATGNTTDISSRLAALGSNGATFDTNGNNITLGSSLSGTGGLTKTGAGVLTLSGSSNYAGATNVNAGTLQAGASNAFASNSAFTVASGATLALNNFSQTIGSLAGAGAVTLGSATLTTGGDGTSTTFSGTISGTGALTKTGTGVLTLSGSSNYAGATNVNAGTLQVDGSINNSSSVTVNSGGTLTGIGTVDPITVTIASGGTLAPGTPGVPGTSITIAGNLAFQSGALYLVQINPTTSTSANVTGTAALAGNVLAAFAPGSYLARQYTILHSGGLGGTTFGPLGTTNLPAGFTTNLSYTSTDVLLNLTAVLGQQQLATGGLSGNRQSIASALNNFFNNGGTLPPGFVNVFGLSGGNLANALTLLSGEAATGGQQGAFQLMSQFLGVMLDPFVDGRGGVGGANGGAIGFAPEREVLPDDIALAYAEVMKAPLTKAPLFEQRWSVWGSAYGGYNRTSGDPVVVGSHDLTARAAGFATGMDYRVAPGTTLGFALAGGGTNWGLAQGLGGGKSDAFQAGASTALRARARPMSRPRSLSPITGCRPTASPPSAITSPRASTRRVSAGASRAAIASRHLSAEWRPTRRCRRKTSARPPTARPISPAAASA</sequence>
<dbReference type="InterPro" id="IPR036709">
    <property type="entry name" value="Autotransporte_beta_dom_sf"/>
</dbReference>
<dbReference type="Pfam" id="PF12951">
    <property type="entry name" value="PATR"/>
    <property type="match status" value="3"/>
</dbReference>
<keyword evidence="1" id="KW-0732">Signal</keyword>
<name>A0A1M6HRT3_9BRAD</name>
<dbReference type="SUPFAM" id="SSF51126">
    <property type="entry name" value="Pectin lyase-like"/>
    <property type="match status" value="1"/>
</dbReference>
<evidence type="ECO:0000256" key="2">
    <source>
        <dbReference type="SAM" id="MobiDB-lite"/>
    </source>
</evidence>